<evidence type="ECO:0000256" key="4">
    <source>
        <dbReference type="SAM" id="Phobius"/>
    </source>
</evidence>
<dbReference type="CDD" id="cd12232">
    <property type="entry name" value="RRM3_U2AF65"/>
    <property type="match status" value="1"/>
</dbReference>
<feature type="transmembrane region" description="Helical" evidence="4">
    <location>
        <begin position="190"/>
        <end position="211"/>
    </location>
</feature>
<keyword evidence="2" id="KW-0694">RNA-binding</keyword>
<dbReference type="PANTHER" id="PTHR23139">
    <property type="entry name" value="RNA-BINDING PROTEIN"/>
    <property type="match status" value="1"/>
</dbReference>
<keyword evidence="3" id="KW-0508">mRNA splicing</keyword>
<name>A0A914NCQ0_MELIC</name>
<organism evidence="5 6">
    <name type="scientific">Meloidogyne incognita</name>
    <name type="common">Southern root-knot nematode worm</name>
    <name type="synonym">Oxyuris incognita</name>
    <dbReference type="NCBI Taxonomy" id="6306"/>
    <lineage>
        <taxon>Eukaryota</taxon>
        <taxon>Metazoa</taxon>
        <taxon>Ecdysozoa</taxon>
        <taxon>Nematoda</taxon>
        <taxon>Chromadorea</taxon>
        <taxon>Rhabditida</taxon>
        <taxon>Tylenchina</taxon>
        <taxon>Tylenchomorpha</taxon>
        <taxon>Tylenchoidea</taxon>
        <taxon>Meloidogynidae</taxon>
        <taxon>Meloidogyninae</taxon>
        <taxon>Meloidogyne</taxon>
        <taxon>Meloidogyne incognita group</taxon>
    </lineage>
</organism>
<feature type="transmembrane region" description="Helical" evidence="4">
    <location>
        <begin position="164"/>
        <end position="184"/>
    </location>
</feature>
<protein>
    <submittedName>
        <fullName evidence="6">Uncharacterized protein</fullName>
    </submittedName>
</protein>
<accession>A0A914NCQ0</accession>
<dbReference type="GO" id="GO:0008380">
    <property type="term" value="P:RNA splicing"/>
    <property type="evidence" value="ECO:0007669"/>
    <property type="project" value="UniProtKB-KW"/>
</dbReference>
<evidence type="ECO:0000256" key="2">
    <source>
        <dbReference type="ARBA" id="ARBA00022884"/>
    </source>
</evidence>
<keyword evidence="4" id="KW-0812">Transmembrane</keyword>
<sequence length="230" mass="25641">MAFDGVKGQQLKIRRPCDYIAPTNNYELLGSLPGLPNHLTSDQVKELLSAFGQLKALIWLWIRWSKWNAIGTGCKTVVPTPGIPSNPIALAGIDLSKGAGPPTEVLCLMNLVVEEELQKDDEYEEILEDIRDECNKYGNVISLCNTSFSTSKETPPIFWKDIKLYILFSVVPFSPYCSFWLLLAEPRSPILYLIFGNKILIGNVFLICLLLKSPVLTLTNGGPRLTTQPK</sequence>
<dbReference type="Gene3D" id="3.30.70.330">
    <property type="match status" value="1"/>
</dbReference>
<keyword evidence="4" id="KW-1133">Transmembrane helix</keyword>
<dbReference type="GO" id="GO:0006397">
    <property type="term" value="P:mRNA processing"/>
    <property type="evidence" value="ECO:0007669"/>
    <property type="project" value="UniProtKB-KW"/>
</dbReference>
<dbReference type="InterPro" id="IPR012677">
    <property type="entry name" value="Nucleotide-bd_a/b_plait_sf"/>
</dbReference>
<dbReference type="WBParaSite" id="Minc3s05415g38201">
    <property type="protein sequence ID" value="Minc3s05415g38201"/>
    <property type="gene ID" value="Minc3s05415g38201"/>
</dbReference>
<proteinExistence type="predicted"/>
<evidence type="ECO:0000256" key="1">
    <source>
        <dbReference type="ARBA" id="ARBA00022664"/>
    </source>
</evidence>
<keyword evidence="1" id="KW-0507">mRNA processing</keyword>
<evidence type="ECO:0000256" key="3">
    <source>
        <dbReference type="ARBA" id="ARBA00023187"/>
    </source>
</evidence>
<keyword evidence="5" id="KW-1185">Reference proteome</keyword>
<evidence type="ECO:0000313" key="6">
    <source>
        <dbReference type="WBParaSite" id="Minc3s05415g38201"/>
    </source>
</evidence>
<keyword evidence="4" id="KW-0472">Membrane</keyword>
<dbReference type="GO" id="GO:0003723">
    <property type="term" value="F:RNA binding"/>
    <property type="evidence" value="ECO:0007669"/>
    <property type="project" value="UniProtKB-KW"/>
</dbReference>
<reference evidence="6" key="1">
    <citation type="submission" date="2022-11" db="UniProtKB">
        <authorList>
            <consortium name="WormBaseParasite"/>
        </authorList>
    </citation>
    <scope>IDENTIFICATION</scope>
</reference>
<dbReference type="Proteomes" id="UP000887563">
    <property type="component" value="Unplaced"/>
</dbReference>
<evidence type="ECO:0000313" key="5">
    <source>
        <dbReference type="Proteomes" id="UP000887563"/>
    </source>
</evidence>
<dbReference type="AlphaFoldDB" id="A0A914NCQ0"/>